<evidence type="ECO:0000313" key="1">
    <source>
        <dbReference type="EMBL" id="CAG9829415.1"/>
    </source>
</evidence>
<name>A0A9N9SVZ7_DIABA</name>
<protein>
    <submittedName>
        <fullName evidence="1">Uncharacterized protein</fullName>
    </submittedName>
</protein>
<sequence>MRKPKLYQSTEEFAREMVSHQSYSHLDWKTGSKTLTGQIKEYMLMDKIVKAQRATERSMLGVRLIDKKTNKRIRSKTKVKDAGEHAAKLKWSFAGHNAD</sequence>
<dbReference type="OrthoDB" id="407509at2759"/>
<proteinExistence type="predicted"/>
<gene>
    <name evidence="1" type="ORF">DIABBA_LOCUS3228</name>
</gene>
<evidence type="ECO:0000313" key="2">
    <source>
        <dbReference type="Proteomes" id="UP001153709"/>
    </source>
</evidence>
<dbReference type="AlphaFoldDB" id="A0A9N9SVZ7"/>
<organism evidence="1 2">
    <name type="scientific">Diabrotica balteata</name>
    <name type="common">Banded cucumber beetle</name>
    <dbReference type="NCBI Taxonomy" id="107213"/>
    <lineage>
        <taxon>Eukaryota</taxon>
        <taxon>Metazoa</taxon>
        <taxon>Ecdysozoa</taxon>
        <taxon>Arthropoda</taxon>
        <taxon>Hexapoda</taxon>
        <taxon>Insecta</taxon>
        <taxon>Pterygota</taxon>
        <taxon>Neoptera</taxon>
        <taxon>Endopterygota</taxon>
        <taxon>Coleoptera</taxon>
        <taxon>Polyphaga</taxon>
        <taxon>Cucujiformia</taxon>
        <taxon>Chrysomeloidea</taxon>
        <taxon>Chrysomelidae</taxon>
        <taxon>Galerucinae</taxon>
        <taxon>Diabroticina</taxon>
        <taxon>Diabroticites</taxon>
        <taxon>Diabrotica</taxon>
    </lineage>
</organism>
<dbReference type="EMBL" id="OU898277">
    <property type="protein sequence ID" value="CAG9829415.1"/>
    <property type="molecule type" value="Genomic_DNA"/>
</dbReference>
<keyword evidence="2" id="KW-1185">Reference proteome</keyword>
<reference evidence="1" key="1">
    <citation type="submission" date="2022-01" db="EMBL/GenBank/DDBJ databases">
        <authorList>
            <person name="King R."/>
        </authorList>
    </citation>
    <scope>NUCLEOTIDE SEQUENCE</scope>
</reference>
<accession>A0A9N9SVZ7</accession>
<dbReference type="Proteomes" id="UP001153709">
    <property type="component" value="Chromosome 2"/>
</dbReference>